<proteinExistence type="predicted"/>
<dbReference type="NCBIfam" id="TIGR03652">
    <property type="entry name" value="FeS_repair_RIC"/>
    <property type="match status" value="1"/>
</dbReference>
<dbReference type="EMBL" id="CP040812">
    <property type="protein sequence ID" value="QCY70044.1"/>
    <property type="molecule type" value="Genomic_DNA"/>
</dbReference>
<dbReference type="GO" id="GO:0046872">
    <property type="term" value="F:metal ion binding"/>
    <property type="evidence" value="ECO:0007669"/>
    <property type="project" value="UniProtKB-KW"/>
</dbReference>
<protein>
    <submittedName>
        <fullName evidence="6">Iron-sulfur cluster repair di-iron protein</fullName>
    </submittedName>
</protein>
<organism evidence="6 7">
    <name type="scientific">Antarcticibacterium flavum</name>
    <dbReference type="NCBI Taxonomy" id="2058175"/>
    <lineage>
        <taxon>Bacteria</taxon>
        <taxon>Pseudomonadati</taxon>
        <taxon>Bacteroidota</taxon>
        <taxon>Flavobacteriia</taxon>
        <taxon>Flavobacteriales</taxon>
        <taxon>Flavobacteriaceae</taxon>
        <taxon>Antarcticibacterium</taxon>
    </lineage>
</organism>
<dbReference type="Gene3D" id="1.20.120.520">
    <property type="entry name" value="nmb1532 protein domain like"/>
    <property type="match status" value="1"/>
</dbReference>
<sequence>MEELEKMTVASLVTENIKTAHVFKKYGIDFCCGGGVTIKKAAEKAKLDYKVLESELKNLNTSIAGNYDYNKWSLDFLVDHIIIIHHAFVIENIPLVIAYASRVVQVHSVNYPELIQIQRLFSELSIELSGHLKKEENIVFPYIKKLVEAAKEGTAPAKPDFDKIYNPIKIMEEDHEEAGAIFKRIAKLSNNYVPPPGACHTYRAFYSKLEEFEKDLHTHVHLENNILFPKAIALEKKLNR</sequence>
<dbReference type="PANTHER" id="PTHR36438">
    <property type="entry name" value="IRON-SULFUR CLUSTER REPAIR PROTEIN YTFE"/>
    <property type="match status" value="1"/>
</dbReference>
<dbReference type="Proteomes" id="UP000309016">
    <property type="component" value="Chromosome"/>
</dbReference>
<evidence type="ECO:0000259" key="5">
    <source>
        <dbReference type="Pfam" id="PF01814"/>
    </source>
</evidence>
<evidence type="ECO:0000256" key="4">
    <source>
        <dbReference type="ARBA" id="ARBA00023004"/>
    </source>
</evidence>
<evidence type="ECO:0000256" key="2">
    <source>
        <dbReference type="ARBA" id="ARBA00022490"/>
    </source>
</evidence>
<dbReference type="AlphaFoldDB" id="A0A5B7X3B3"/>
<accession>A0A5B7X3B3</accession>
<feature type="domain" description="Hemerythrin-like" evidence="5">
    <location>
        <begin position="81"/>
        <end position="231"/>
    </location>
</feature>
<name>A0A5B7X3B3_9FLAO</name>
<dbReference type="PANTHER" id="PTHR36438:SF1">
    <property type="entry name" value="IRON-SULFUR CLUSTER REPAIR PROTEIN YTFE"/>
    <property type="match status" value="1"/>
</dbReference>
<evidence type="ECO:0000256" key="1">
    <source>
        <dbReference type="ARBA" id="ARBA00004496"/>
    </source>
</evidence>
<evidence type="ECO:0000313" key="7">
    <source>
        <dbReference type="Proteomes" id="UP000309016"/>
    </source>
</evidence>
<dbReference type="KEGG" id="afla:FHG64_11900"/>
<evidence type="ECO:0000256" key="3">
    <source>
        <dbReference type="ARBA" id="ARBA00022723"/>
    </source>
</evidence>
<keyword evidence="4" id="KW-0408">Iron</keyword>
<dbReference type="OrthoDB" id="9797132at2"/>
<gene>
    <name evidence="6" type="primary">ric</name>
    <name evidence="6" type="ORF">FHG64_11900</name>
</gene>
<dbReference type="GO" id="GO:0005737">
    <property type="term" value="C:cytoplasm"/>
    <property type="evidence" value="ECO:0007669"/>
    <property type="project" value="UniProtKB-SubCell"/>
</dbReference>
<dbReference type="InterPro" id="IPR012312">
    <property type="entry name" value="Hemerythrin-like"/>
</dbReference>
<dbReference type="InterPro" id="IPR019903">
    <property type="entry name" value="RIC_family"/>
</dbReference>
<dbReference type="Pfam" id="PF01814">
    <property type="entry name" value="Hemerythrin"/>
    <property type="match status" value="1"/>
</dbReference>
<evidence type="ECO:0000313" key="6">
    <source>
        <dbReference type="EMBL" id="QCY70044.1"/>
    </source>
</evidence>
<keyword evidence="7" id="KW-1185">Reference proteome</keyword>
<dbReference type="Pfam" id="PF04405">
    <property type="entry name" value="ScdA_N"/>
    <property type="match status" value="1"/>
</dbReference>
<keyword evidence="2" id="KW-0963">Cytoplasm</keyword>
<keyword evidence="3" id="KW-0479">Metal-binding</keyword>
<comment type="subcellular location">
    <subcellularLocation>
        <location evidence="1">Cytoplasm</location>
    </subcellularLocation>
</comment>
<dbReference type="RefSeq" id="WP_139066606.1">
    <property type="nucleotide sequence ID" value="NZ_CP040812.1"/>
</dbReference>
<reference evidence="6 7" key="1">
    <citation type="submission" date="2019-06" db="EMBL/GenBank/DDBJ databases">
        <title>Complete genome sequence of Antarcticibacterium flavum KCTC 52984T from an Antarctic marine sediment.</title>
        <authorList>
            <person name="Lee Y.M."/>
            <person name="Shin S.C."/>
        </authorList>
    </citation>
    <scope>NUCLEOTIDE SEQUENCE [LARGE SCALE GENOMIC DNA]</scope>
    <source>
        <strain evidence="6 7">KCTC 52984</strain>
    </source>
</reference>